<sequence length="62" mass="7038">KKEGTESPVAPLYAIYKNCVTTCFSGVVKVPLLIKCAYFDYLKALEKKQAQDDLERKIRKKG</sequence>
<feature type="non-terminal residue" evidence="1">
    <location>
        <position position="1"/>
    </location>
</feature>
<dbReference type="EMBL" id="JTDY01005671">
    <property type="protein sequence ID" value="KOB66766.1"/>
    <property type="molecule type" value="Genomic_DNA"/>
</dbReference>
<organism evidence="1 2">
    <name type="scientific">Operophtera brumata</name>
    <name type="common">Winter moth</name>
    <name type="synonym">Phalaena brumata</name>
    <dbReference type="NCBI Taxonomy" id="104452"/>
    <lineage>
        <taxon>Eukaryota</taxon>
        <taxon>Metazoa</taxon>
        <taxon>Ecdysozoa</taxon>
        <taxon>Arthropoda</taxon>
        <taxon>Hexapoda</taxon>
        <taxon>Insecta</taxon>
        <taxon>Pterygota</taxon>
        <taxon>Neoptera</taxon>
        <taxon>Endopterygota</taxon>
        <taxon>Lepidoptera</taxon>
        <taxon>Glossata</taxon>
        <taxon>Ditrysia</taxon>
        <taxon>Geometroidea</taxon>
        <taxon>Geometridae</taxon>
        <taxon>Larentiinae</taxon>
        <taxon>Operophtera</taxon>
    </lineage>
</organism>
<name>A0A0L7KUN3_OPEBR</name>
<proteinExistence type="predicted"/>
<dbReference type="AlphaFoldDB" id="A0A0L7KUN3"/>
<evidence type="ECO:0000313" key="1">
    <source>
        <dbReference type="EMBL" id="KOB66766.1"/>
    </source>
</evidence>
<keyword evidence="2" id="KW-1185">Reference proteome</keyword>
<accession>A0A0L7KUN3</accession>
<comment type="caution">
    <text evidence="1">The sequence shown here is derived from an EMBL/GenBank/DDBJ whole genome shotgun (WGS) entry which is preliminary data.</text>
</comment>
<dbReference type="Proteomes" id="UP000037510">
    <property type="component" value="Unassembled WGS sequence"/>
</dbReference>
<protein>
    <submittedName>
        <fullName evidence="1">Uncharacterized protein</fullName>
    </submittedName>
</protein>
<gene>
    <name evidence="1" type="ORF">OBRU01_20776</name>
</gene>
<evidence type="ECO:0000313" key="2">
    <source>
        <dbReference type="Proteomes" id="UP000037510"/>
    </source>
</evidence>
<reference evidence="1 2" key="1">
    <citation type="journal article" date="2015" name="Genome Biol. Evol.">
        <title>The genome of winter moth (Operophtera brumata) provides a genomic perspective on sexual dimorphism and phenology.</title>
        <authorList>
            <person name="Derks M.F."/>
            <person name="Smit S."/>
            <person name="Salis L."/>
            <person name="Schijlen E."/>
            <person name="Bossers A."/>
            <person name="Mateman C."/>
            <person name="Pijl A.S."/>
            <person name="de Ridder D."/>
            <person name="Groenen M.A."/>
            <person name="Visser M.E."/>
            <person name="Megens H.J."/>
        </authorList>
    </citation>
    <scope>NUCLEOTIDE SEQUENCE [LARGE SCALE GENOMIC DNA]</scope>
    <source>
        <strain evidence="1">WM2013NL</strain>
        <tissue evidence="1">Head and thorax</tissue>
    </source>
</reference>